<reference evidence="4 5" key="1">
    <citation type="submission" date="2018-01" db="EMBL/GenBank/DDBJ databases">
        <authorList>
            <person name="Fu G.-Y."/>
        </authorList>
    </citation>
    <scope>NUCLEOTIDE SEQUENCE [LARGE SCALE GENOMIC DNA]</scope>
    <source>
        <strain evidence="4 5">SY39</strain>
    </source>
</reference>
<organism evidence="4 5">
    <name type="scientific">Pseudazoarcus pumilus</name>
    <dbReference type="NCBI Taxonomy" id="2067960"/>
    <lineage>
        <taxon>Bacteria</taxon>
        <taxon>Pseudomonadati</taxon>
        <taxon>Pseudomonadota</taxon>
        <taxon>Betaproteobacteria</taxon>
        <taxon>Rhodocyclales</taxon>
        <taxon>Zoogloeaceae</taxon>
        <taxon>Pseudazoarcus</taxon>
    </lineage>
</organism>
<dbReference type="InterPro" id="IPR007379">
    <property type="entry name" value="Tim44-like_dom"/>
</dbReference>
<sequence length="285" mass="30530">MKHFVITLVAVLFTFGMFVPDAEARRFGGGGSFGMQRQMSPPQSPRPAAQAPVRPGAQAAPNRSSWMGPIAGLAAGLGLAALFSHLGLGEGFASFVLIALMVFAGVMLFRFLARRALEGQQAQSAQRMQYAGNAPGAFGGAAPASMAEMGGAASPVQQDDLRSQLDEAAFLRQAKLNFIRLQAANDRGDLADIREFTTPEVFAEIRMQMADAPTGPVQHTDVIDLDAEVLEVTEESGRYVVSVRFTGLLREEADSPPAHFDEIWHLVKEREGTSGWRVAGIQQAG</sequence>
<dbReference type="EMBL" id="CP025682">
    <property type="protein sequence ID" value="AUN96187.1"/>
    <property type="molecule type" value="Genomic_DNA"/>
</dbReference>
<name>A0A2I6SAB5_9RHOO</name>
<dbReference type="Pfam" id="PF04280">
    <property type="entry name" value="Tim44"/>
    <property type="match status" value="1"/>
</dbReference>
<dbReference type="Proteomes" id="UP000242205">
    <property type="component" value="Chromosome"/>
</dbReference>
<dbReference type="PANTHER" id="PTHR41542:SF1">
    <property type="entry name" value="BLL5807 PROTEIN"/>
    <property type="match status" value="1"/>
</dbReference>
<dbReference type="InterPro" id="IPR032710">
    <property type="entry name" value="NTF2-like_dom_sf"/>
</dbReference>
<evidence type="ECO:0000313" key="5">
    <source>
        <dbReference type="Proteomes" id="UP000242205"/>
    </source>
</evidence>
<dbReference type="SUPFAM" id="SSF54427">
    <property type="entry name" value="NTF2-like"/>
    <property type="match status" value="1"/>
</dbReference>
<evidence type="ECO:0000256" key="2">
    <source>
        <dbReference type="SAM" id="Phobius"/>
    </source>
</evidence>
<evidence type="ECO:0000313" key="4">
    <source>
        <dbReference type="EMBL" id="AUN96187.1"/>
    </source>
</evidence>
<dbReference type="OrthoDB" id="5297955at2"/>
<keyword evidence="2" id="KW-0472">Membrane</keyword>
<keyword evidence="2" id="KW-1133">Transmembrane helix</keyword>
<accession>A0A2I6SAB5</accession>
<dbReference type="PANTHER" id="PTHR41542">
    <property type="entry name" value="BLL5807 PROTEIN"/>
    <property type="match status" value="1"/>
</dbReference>
<feature type="domain" description="Tim44-like" evidence="3">
    <location>
        <begin position="149"/>
        <end position="283"/>
    </location>
</feature>
<dbReference type="AlphaFoldDB" id="A0A2I6SAB5"/>
<dbReference type="RefSeq" id="WP_102248229.1">
    <property type="nucleotide sequence ID" value="NZ_CP025682.1"/>
</dbReference>
<keyword evidence="2" id="KW-0812">Transmembrane</keyword>
<protein>
    <submittedName>
        <fullName evidence="4">Transporter</fullName>
    </submittedName>
</protein>
<evidence type="ECO:0000259" key="3">
    <source>
        <dbReference type="SMART" id="SM00978"/>
    </source>
</evidence>
<feature type="region of interest" description="Disordered" evidence="1">
    <location>
        <begin position="30"/>
        <end position="62"/>
    </location>
</feature>
<dbReference type="SMART" id="SM00978">
    <property type="entry name" value="Tim44"/>
    <property type="match status" value="1"/>
</dbReference>
<evidence type="ECO:0000256" key="1">
    <source>
        <dbReference type="SAM" id="MobiDB-lite"/>
    </source>
</evidence>
<proteinExistence type="predicted"/>
<keyword evidence="5" id="KW-1185">Reference proteome</keyword>
<gene>
    <name evidence="4" type="ORF">C0099_15315</name>
</gene>
<feature type="transmembrane region" description="Helical" evidence="2">
    <location>
        <begin position="92"/>
        <end position="113"/>
    </location>
</feature>
<feature type="compositionally biased region" description="Low complexity" evidence="1">
    <location>
        <begin position="34"/>
        <end position="61"/>
    </location>
</feature>
<dbReference type="KEGG" id="atw:C0099_15315"/>